<keyword evidence="6 14" id="KW-0479">Metal-binding</keyword>
<dbReference type="GO" id="GO:0046872">
    <property type="term" value="F:metal ion binding"/>
    <property type="evidence" value="ECO:0007669"/>
    <property type="project" value="UniProtKB-KW"/>
</dbReference>
<evidence type="ECO:0000256" key="14">
    <source>
        <dbReference type="RuleBase" id="RU366068"/>
    </source>
</evidence>
<keyword evidence="17" id="KW-1185">Reference proteome</keyword>
<dbReference type="PANTHER" id="PTHR10617">
    <property type="entry name" value="ELECTRON TRANSFER FLAVOPROTEIN-UBIQUINONE OXIDOREDUCTASE"/>
    <property type="match status" value="1"/>
</dbReference>
<dbReference type="SUPFAM" id="SSF51905">
    <property type="entry name" value="FAD/NAD(P)-binding domain"/>
    <property type="match status" value="1"/>
</dbReference>
<evidence type="ECO:0000256" key="9">
    <source>
        <dbReference type="ARBA" id="ARBA00023002"/>
    </source>
</evidence>
<dbReference type="Pfam" id="PF21162">
    <property type="entry name" value="ETFQO_UQ-bd"/>
    <property type="match status" value="1"/>
</dbReference>
<evidence type="ECO:0000256" key="1">
    <source>
        <dbReference type="ARBA" id="ARBA00001974"/>
    </source>
</evidence>
<keyword evidence="11 14" id="KW-0411">Iron-sulfur</keyword>
<comment type="cofactor">
    <cofactor evidence="14">
        <name>[4Fe-4S] cluster</name>
        <dbReference type="ChEBI" id="CHEBI:49883"/>
    </cofactor>
    <text evidence="14">Binds 1 [4Fe-4S] cluster.</text>
</comment>
<dbReference type="PRINTS" id="PR00420">
    <property type="entry name" value="RNGMNOXGNASE"/>
</dbReference>
<dbReference type="STRING" id="1907941.BKE30_10995"/>
<keyword evidence="10 14" id="KW-0408">Iron</keyword>
<keyword evidence="5 14" id="KW-0285">Flavoprotein</keyword>
<organism evidence="16 17">
    <name type="scientific">Alkanindiges hydrocarboniclasticus</name>
    <dbReference type="NCBI Taxonomy" id="1907941"/>
    <lineage>
        <taxon>Bacteria</taxon>
        <taxon>Pseudomonadati</taxon>
        <taxon>Pseudomonadota</taxon>
        <taxon>Gammaproteobacteria</taxon>
        <taxon>Moraxellales</taxon>
        <taxon>Moraxellaceae</taxon>
        <taxon>Alkanindiges</taxon>
    </lineage>
</organism>
<evidence type="ECO:0000256" key="8">
    <source>
        <dbReference type="ARBA" id="ARBA00022982"/>
    </source>
</evidence>
<evidence type="ECO:0000259" key="15">
    <source>
        <dbReference type="PROSITE" id="PS51379"/>
    </source>
</evidence>
<proteinExistence type="predicted"/>
<evidence type="ECO:0000256" key="4">
    <source>
        <dbReference type="ARBA" id="ARBA00022485"/>
    </source>
</evidence>
<dbReference type="AlphaFoldDB" id="A0A1S8CS14"/>
<evidence type="ECO:0000256" key="10">
    <source>
        <dbReference type="ARBA" id="ARBA00023004"/>
    </source>
</evidence>
<feature type="domain" description="4Fe-4S ferredoxin-type" evidence="15">
    <location>
        <begin position="516"/>
        <end position="545"/>
    </location>
</feature>
<dbReference type="EMBL" id="MLCN01000029">
    <property type="protein sequence ID" value="ONG38693.1"/>
    <property type="molecule type" value="Genomic_DNA"/>
</dbReference>
<comment type="catalytic activity">
    <reaction evidence="13 14">
        <text>a ubiquinone + reduced [electron-transfer flavoprotein] = a ubiquinol + oxidized [electron-transfer flavoprotein] + H(+)</text>
        <dbReference type="Rhea" id="RHEA:24052"/>
        <dbReference type="Rhea" id="RHEA-COMP:9565"/>
        <dbReference type="Rhea" id="RHEA-COMP:9566"/>
        <dbReference type="Rhea" id="RHEA-COMP:10685"/>
        <dbReference type="Rhea" id="RHEA-COMP:10686"/>
        <dbReference type="ChEBI" id="CHEBI:15378"/>
        <dbReference type="ChEBI" id="CHEBI:16389"/>
        <dbReference type="ChEBI" id="CHEBI:17976"/>
        <dbReference type="ChEBI" id="CHEBI:57692"/>
        <dbReference type="ChEBI" id="CHEBI:58307"/>
        <dbReference type="EC" id="1.5.5.1"/>
    </reaction>
</comment>
<dbReference type="SUPFAM" id="SSF54373">
    <property type="entry name" value="FAD-linked reductases, C-terminal domain"/>
    <property type="match status" value="1"/>
</dbReference>
<dbReference type="Gene3D" id="3.50.50.60">
    <property type="entry name" value="FAD/NAD(P)-binding domain"/>
    <property type="match status" value="1"/>
</dbReference>
<dbReference type="RefSeq" id="WP_076878656.1">
    <property type="nucleotide sequence ID" value="NZ_MLCN01000029.1"/>
</dbReference>
<comment type="caution">
    <text evidence="16">The sequence shown here is derived from an EMBL/GenBank/DDBJ whole genome shotgun (WGS) entry which is preliminary data.</text>
</comment>
<dbReference type="SUPFAM" id="SSF54862">
    <property type="entry name" value="4Fe-4S ferredoxins"/>
    <property type="match status" value="1"/>
</dbReference>
<keyword evidence="9 14" id="KW-0560">Oxidoreductase</keyword>
<keyword evidence="7 14" id="KW-0274">FAD</keyword>
<name>A0A1S8CS14_9GAMM</name>
<dbReference type="PROSITE" id="PS51379">
    <property type="entry name" value="4FE4S_FER_2"/>
    <property type="match status" value="1"/>
</dbReference>
<evidence type="ECO:0000256" key="5">
    <source>
        <dbReference type="ARBA" id="ARBA00022630"/>
    </source>
</evidence>
<keyword evidence="3 14" id="KW-0813">Transport</keyword>
<dbReference type="Proteomes" id="UP000192132">
    <property type="component" value="Unassembled WGS sequence"/>
</dbReference>
<evidence type="ECO:0000256" key="13">
    <source>
        <dbReference type="ARBA" id="ARBA00052682"/>
    </source>
</evidence>
<evidence type="ECO:0000313" key="17">
    <source>
        <dbReference type="Proteomes" id="UP000192132"/>
    </source>
</evidence>
<evidence type="ECO:0000256" key="11">
    <source>
        <dbReference type="ARBA" id="ARBA00023014"/>
    </source>
</evidence>
<evidence type="ECO:0000313" key="16">
    <source>
        <dbReference type="EMBL" id="ONG38693.1"/>
    </source>
</evidence>
<dbReference type="InterPro" id="IPR040156">
    <property type="entry name" value="ETF-QO"/>
</dbReference>
<keyword evidence="4" id="KW-0004">4Fe-4S</keyword>
<dbReference type="InterPro" id="IPR049398">
    <property type="entry name" value="ETF-QO/FixC_UQ-bd"/>
</dbReference>
<reference evidence="16 17" key="1">
    <citation type="submission" date="2016-10" db="EMBL/GenBank/DDBJ databases">
        <title>Draft Genome sequence of Alkanindiges sp. strain H1.</title>
        <authorList>
            <person name="Subhash Y."/>
            <person name="Lee S."/>
        </authorList>
    </citation>
    <scope>NUCLEOTIDE SEQUENCE [LARGE SCALE GENOMIC DNA]</scope>
    <source>
        <strain evidence="16 17">H1</strain>
    </source>
</reference>
<dbReference type="Gene3D" id="3.30.9.90">
    <property type="match status" value="1"/>
</dbReference>
<comment type="function">
    <text evidence="2 14">Accepts electrons from ETF and reduces ubiquinone.</text>
</comment>
<evidence type="ECO:0000256" key="6">
    <source>
        <dbReference type="ARBA" id="ARBA00022723"/>
    </source>
</evidence>
<keyword evidence="8 14" id="KW-0249">Electron transport</keyword>
<dbReference type="InterPro" id="IPR007859">
    <property type="entry name" value="ETF-QO/FixX_C"/>
</dbReference>
<dbReference type="InterPro" id="IPR017896">
    <property type="entry name" value="4Fe4S_Fe-S-bd"/>
</dbReference>
<sequence length="556" mass="61506">MEHIEREAMEFDVVIVGAGPAGLAAAIRLRQLAIEKDMPELSVCVVEKGSEVGAHILSGAVLEPRALNELFPDWKEQGAPLNVPVTEDKTYFLLSDEKSVEMPHFFVPKTMHNPGNYVVSLGNVVRWLGQKAEEMEVSIFPGFAAADVLYHEDGSVRGVVTGDMGIGKDGQPTHNFAPGYELLAKYTIFAEGCRGHLGKRLMSRFDLCKDSDPQHYGIGIKELWDIDPAKHKPGLVMHGAGWPLTETGSSGGWWLYHAENNQVTLGMIMDLSYKNPHAYPFEEMQRWKHHPLIKQYLEGGKRISYGARAVVKGGLNALPKLTFPGGCLIGDDAGFLNFAKIKGSHTAMKSGMLCAEAIFEAIAAGRSADEVTAYTDKFNNSWLREELFKSRNFGAAMHKFGTFVGGGFNFIDQNIFRIPFTLRDLMPDYKSLQTVQENNHKPTYPKPDGKISFDRLSSVFISNTVHEENQPAHLKLTDPNIPVEINLPKWAEPAQRYCPAGVYEIVNDGGANKDQPRFQINAANCVHCKTCDIKDPSQNITWVTPEGGGGPNYPNM</sequence>
<evidence type="ECO:0000256" key="3">
    <source>
        <dbReference type="ARBA" id="ARBA00022448"/>
    </source>
</evidence>
<keyword evidence="12 14" id="KW-0830">Ubiquinone</keyword>
<evidence type="ECO:0000256" key="2">
    <source>
        <dbReference type="ARBA" id="ARBA00002819"/>
    </source>
</evidence>
<evidence type="ECO:0000256" key="7">
    <source>
        <dbReference type="ARBA" id="ARBA00022827"/>
    </source>
</evidence>
<dbReference type="EC" id="1.5.5.1" evidence="14"/>
<evidence type="ECO:0000256" key="12">
    <source>
        <dbReference type="ARBA" id="ARBA00023075"/>
    </source>
</evidence>
<dbReference type="Pfam" id="PF05187">
    <property type="entry name" value="Fer4_ETF_QO"/>
    <property type="match status" value="1"/>
</dbReference>
<dbReference type="GO" id="GO:0051539">
    <property type="term" value="F:4 iron, 4 sulfur cluster binding"/>
    <property type="evidence" value="ECO:0007669"/>
    <property type="project" value="UniProtKB-UniRule"/>
</dbReference>
<dbReference type="Gene3D" id="3.30.70.20">
    <property type="match status" value="1"/>
</dbReference>
<dbReference type="Pfam" id="PF13450">
    <property type="entry name" value="NAD_binding_8"/>
    <property type="match status" value="1"/>
</dbReference>
<dbReference type="GO" id="GO:0004174">
    <property type="term" value="F:electron-transferring-flavoprotein dehydrogenase activity"/>
    <property type="evidence" value="ECO:0007669"/>
    <property type="project" value="UniProtKB-UniRule"/>
</dbReference>
<dbReference type="OrthoDB" id="9766632at2"/>
<dbReference type="InterPro" id="IPR036188">
    <property type="entry name" value="FAD/NAD-bd_sf"/>
</dbReference>
<comment type="cofactor">
    <cofactor evidence="1 14">
        <name>FAD</name>
        <dbReference type="ChEBI" id="CHEBI:57692"/>
    </cofactor>
</comment>
<gene>
    <name evidence="16" type="ORF">BKE30_10995</name>
</gene>
<accession>A0A1S8CS14</accession>
<dbReference type="PANTHER" id="PTHR10617:SF107">
    <property type="entry name" value="ELECTRON TRANSFER FLAVOPROTEIN-UBIQUINONE OXIDOREDUCTASE, MITOCHONDRIAL"/>
    <property type="match status" value="1"/>
</dbReference>
<dbReference type="FunFam" id="3.30.70.20:FF:000012">
    <property type="entry name" value="Electron transfer flavoprotein-ubiquinone oxidoreductase, mitochondrial"/>
    <property type="match status" value="1"/>
</dbReference>
<protein>
    <recommendedName>
        <fullName evidence="14">Electron transfer flavoprotein-ubiquinone oxidoreductase</fullName>
        <shortName evidence="14">ETF-QO</shortName>
        <ecNumber evidence="14">1.5.5.1</ecNumber>
    </recommendedName>
</protein>